<feature type="transmembrane region" description="Helical" evidence="7">
    <location>
        <begin position="239"/>
        <end position="259"/>
    </location>
</feature>
<dbReference type="Pfam" id="PF03176">
    <property type="entry name" value="MMPL"/>
    <property type="match status" value="2"/>
</dbReference>
<dbReference type="InterPro" id="IPR050545">
    <property type="entry name" value="Mycobact_MmpL"/>
</dbReference>
<evidence type="ECO:0000256" key="5">
    <source>
        <dbReference type="ARBA" id="ARBA00023136"/>
    </source>
</evidence>
<dbReference type="Proteomes" id="UP001501822">
    <property type="component" value="Unassembled WGS sequence"/>
</dbReference>
<evidence type="ECO:0000256" key="1">
    <source>
        <dbReference type="ARBA" id="ARBA00004651"/>
    </source>
</evidence>
<feature type="transmembrane region" description="Helical" evidence="7">
    <location>
        <begin position="582"/>
        <end position="602"/>
    </location>
</feature>
<evidence type="ECO:0000313" key="10">
    <source>
        <dbReference type="Proteomes" id="UP001501822"/>
    </source>
</evidence>
<protein>
    <submittedName>
        <fullName evidence="9">MMPL family transporter</fullName>
    </submittedName>
</protein>
<proteinExistence type="predicted"/>
<feature type="transmembrane region" description="Helical" evidence="7">
    <location>
        <begin position="286"/>
        <end position="306"/>
    </location>
</feature>
<evidence type="ECO:0000256" key="4">
    <source>
        <dbReference type="ARBA" id="ARBA00022989"/>
    </source>
</evidence>
<feature type="domain" description="SSD" evidence="8">
    <location>
        <begin position="212"/>
        <end position="337"/>
    </location>
</feature>
<organism evidence="9 10">
    <name type="scientific">Actinoallomurus spadix</name>
    <dbReference type="NCBI Taxonomy" id="79912"/>
    <lineage>
        <taxon>Bacteria</taxon>
        <taxon>Bacillati</taxon>
        <taxon>Actinomycetota</taxon>
        <taxon>Actinomycetes</taxon>
        <taxon>Streptosporangiales</taxon>
        <taxon>Thermomonosporaceae</taxon>
        <taxon>Actinoallomurus</taxon>
    </lineage>
</organism>
<feature type="transmembrane region" description="Helical" evidence="7">
    <location>
        <begin position="525"/>
        <end position="542"/>
    </location>
</feature>
<evidence type="ECO:0000256" key="7">
    <source>
        <dbReference type="SAM" id="Phobius"/>
    </source>
</evidence>
<dbReference type="InterPro" id="IPR000731">
    <property type="entry name" value="SSD"/>
</dbReference>
<evidence type="ECO:0000256" key="2">
    <source>
        <dbReference type="ARBA" id="ARBA00022475"/>
    </source>
</evidence>
<keyword evidence="2" id="KW-1003">Cell membrane</keyword>
<feature type="transmembrane region" description="Helical" evidence="7">
    <location>
        <begin position="375"/>
        <end position="394"/>
    </location>
</feature>
<keyword evidence="10" id="KW-1185">Reference proteome</keyword>
<comment type="subcellular location">
    <subcellularLocation>
        <location evidence="1">Cell membrane</location>
        <topology evidence="1">Multi-pass membrane protein</topology>
    </subcellularLocation>
</comment>
<feature type="transmembrane region" description="Helical" evidence="7">
    <location>
        <begin position="312"/>
        <end position="338"/>
    </location>
</feature>
<name>A0ABN0Z2D8_9ACTN</name>
<feature type="transmembrane region" description="Helical" evidence="7">
    <location>
        <begin position="549"/>
        <end position="570"/>
    </location>
</feature>
<dbReference type="SUPFAM" id="SSF82866">
    <property type="entry name" value="Multidrug efflux transporter AcrB transmembrane domain"/>
    <property type="match status" value="2"/>
</dbReference>
<dbReference type="EMBL" id="BAAABM010000016">
    <property type="protein sequence ID" value="GAA0334884.1"/>
    <property type="molecule type" value="Genomic_DNA"/>
</dbReference>
<dbReference type="InterPro" id="IPR004869">
    <property type="entry name" value="MMPL_dom"/>
</dbReference>
<reference evidence="9 10" key="1">
    <citation type="journal article" date="2019" name="Int. J. Syst. Evol. Microbiol.">
        <title>The Global Catalogue of Microorganisms (GCM) 10K type strain sequencing project: providing services to taxonomists for standard genome sequencing and annotation.</title>
        <authorList>
            <consortium name="The Broad Institute Genomics Platform"/>
            <consortium name="The Broad Institute Genome Sequencing Center for Infectious Disease"/>
            <person name="Wu L."/>
            <person name="Ma J."/>
        </authorList>
    </citation>
    <scope>NUCLEOTIDE SEQUENCE [LARGE SCALE GENOMIC DNA]</scope>
    <source>
        <strain evidence="9 10">JCM 3146</strain>
    </source>
</reference>
<keyword evidence="4 7" id="KW-1133">Transmembrane helix</keyword>
<feature type="transmembrane region" description="Helical" evidence="7">
    <location>
        <begin position="188"/>
        <end position="207"/>
    </location>
</feature>
<dbReference type="RefSeq" id="WP_252802852.1">
    <property type="nucleotide sequence ID" value="NZ_BAAABM010000016.1"/>
</dbReference>
<feature type="transmembrane region" description="Helical" evidence="7">
    <location>
        <begin position="21"/>
        <end position="43"/>
    </location>
</feature>
<dbReference type="PANTHER" id="PTHR33406:SF13">
    <property type="entry name" value="MEMBRANE PROTEIN YDFJ"/>
    <property type="match status" value="1"/>
</dbReference>
<dbReference type="PANTHER" id="PTHR33406">
    <property type="entry name" value="MEMBRANE PROTEIN MJ1562-RELATED"/>
    <property type="match status" value="1"/>
</dbReference>
<evidence type="ECO:0000313" key="9">
    <source>
        <dbReference type="EMBL" id="GAA0334884.1"/>
    </source>
</evidence>
<dbReference type="Gene3D" id="1.20.1640.10">
    <property type="entry name" value="Multidrug efflux transporter AcrB transmembrane domain"/>
    <property type="match status" value="2"/>
</dbReference>
<feature type="transmembrane region" description="Helical" evidence="7">
    <location>
        <begin position="212"/>
        <end position="233"/>
    </location>
</feature>
<comment type="caution">
    <text evidence="9">The sequence shown here is derived from an EMBL/GenBank/DDBJ whole genome shotgun (WGS) entry which is preliminary data.</text>
</comment>
<evidence type="ECO:0000256" key="6">
    <source>
        <dbReference type="SAM" id="MobiDB-lite"/>
    </source>
</evidence>
<accession>A0ABN0Z2D8</accession>
<feature type="transmembrane region" description="Helical" evidence="7">
    <location>
        <begin position="668"/>
        <end position="691"/>
    </location>
</feature>
<evidence type="ECO:0000259" key="8">
    <source>
        <dbReference type="PROSITE" id="PS50156"/>
    </source>
</evidence>
<feature type="region of interest" description="Disordered" evidence="6">
    <location>
        <begin position="701"/>
        <end position="722"/>
    </location>
</feature>
<keyword evidence="3 7" id="KW-0812">Transmembrane</keyword>
<sequence>MLPERKPITERIAGWSVRHRLLAICGWFTLVIVAVLAGGVLGLEQTGSTDPGESGRVDRVLDAQTAYVPLQENILVQSRTGTARFADDPELRSATRDLTRTLRGLGTLRSPLDADGADLISKDGRSGLVNIQVAGPDEAFREHYAAIVKGVGDVTARHPQVRLAQAGDKSLSDAVDGGIKDDVKRAEYFSLPLTVIILLVVFGSLIAAGIPLLLAITTVAGTFGLLQVVGHWVPVNSATSSIVLLIGLAVGIDYSLFYLRREREERAAGRSVTEALTISARTSGHVVVVSGLTVMLCLAGLLFTGLDNFKGLTAGAVLVVGLAMTGSVTVLPALLSLLGHRVDRARVPWLGRRRTAAGRSRLWTAVARHVVRRPLLWGGVATLALILMTLPALGMRLQDAAVTDSLPRRVPVVDAAIRMQQAFPGSPSPAWVVLWEKQPGALDDPAVRPAVADLHPISATRVDRIIVARVPLADFGTGEKANRSLRDLRRRTAALDLLDGVDHAVAGKTAFAYDFTNVIRKRSPLVFGFVLALAFVLLSVAFRSVAIPLVSILLNLLSIGAAYGVLTWVFQDGHLGSLLGFTAYGGVIGWLPLFMFVILFGLSMDYHIFILSRIRERRAAGVPAVEAIVTGIGASSGVVTSAAAIMTAAFSVFAVLTAIEYKMMGVGLAVAVLIDATLVRGVLLPAAMAVLGERVWRRPGTAGDGPRVPGSRAPADHASGAA</sequence>
<keyword evidence="5 7" id="KW-0472">Membrane</keyword>
<evidence type="ECO:0000256" key="3">
    <source>
        <dbReference type="ARBA" id="ARBA00022692"/>
    </source>
</evidence>
<dbReference type="PROSITE" id="PS50156">
    <property type="entry name" value="SSD"/>
    <property type="match status" value="1"/>
</dbReference>
<feature type="transmembrane region" description="Helical" evidence="7">
    <location>
        <begin position="623"/>
        <end position="656"/>
    </location>
</feature>
<gene>
    <name evidence="9" type="ORF">GCM10010151_25720</name>
</gene>